<proteinExistence type="inferred from homology"/>
<dbReference type="InterPro" id="IPR001496">
    <property type="entry name" value="SOCS_box"/>
</dbReference>
<keyword evidence="8" id="KW-1185">Reference proteome</keyword>
<dbReference type="SUPFAM" id="SSF158235">
    <property type="entry name" value="SOCS box-like"/>
    <property type="match status" value="1"/>
</dbReference>
<evidence type="ECO:0000313" key="7">
    <source>
        <dbReference type="Ensembl" id="ENSSANP00000085581.1"/>
    </source>
</evidence>
<comment type="pathway">
    <text evidence="1">Protein modification; protein ubiquitination.</text>
</comment>
<dbReference type="GO" id="GO:0045732">
    <property type="term" value="P:positive regulation of protein catabolic process"/>
    <property type="evidence" value="ECO:0007669"/>
    <property type="project" value="TreeGrafter"/>
</dbReference>
<dbReference type="PROSITE" id="PS50225">
    <property type="entry name" value="SOCS"/>
    <property type="match status" value="1"/>
</dbReference>
<feature type="repeat" description="ANK" evidence="5">
    <location>
        <begin position="165"/>
        <end position="197"/>
    </location>
</feature>
<comment type="similarity">
    <text evidence="2">Belongs to the ankyrin SOCS box (ASB) family.</text>
</comment>
<dbReference type="Gene3D" id="1.25.40.20">
    <property type="entry name" value="Ankyrin repeat-containing domain"/>
    <property type="match status" value="1"/>
</dbReference>
<dbReference type="PANTHER" id="PTHR24136:SF53">
    <property type="entry name" value="ANKYRIN REPEAT AND SOCS BOX CONTAINING 13"/>
    <property type="match status" value="1"/>
</dbReference>
<dbReference type="Gene3D" id="1.10.750.20">
    <property type="entry name" value="SOCS box"/>
    <property type="match status" value="1"/>
</dbReference>
<dbReference type="SMART" id="SM00969">
    <property type="entry name" value="SOCS_box"/>
    <property type="match status" value="1"/>
</dbReference>
<evidence type="ECO:0000256" key="2">
    <source>
        <dbReference type="ARBA" id="ARBA00005949"/>
    </source>
</evidence>
<name>A0A671RPE2_9TELE</name>
<reference evidence="7" key="1">
    <citation type="submission" date="2025-08" db="UniProtKB">
        <authorList>
            <consortium name="Ensembl"/>
        </authorList>
    </citation>
    <scope>IDENTIFICATION</scope>
</reference>
<evidence type="ECO:0000256" key="5">
    <source>
        <dbReference type="PROSITE-ProRule" id="PRU00023"/>
    </source>
</evidence>
<evidence type="ECO:0000256" key="1">
    <source>
        <dbReference type="ARBA" id="ARBA00004906"/>
    </source>
</evidence>
<keyword evidence="4 5" id="KW-0040">ANK repeat</keyword>
<dbReference type="PROSITE" id="PS50088">
    <property type="entry name" value="ANK_REPEAT"/>
    <property type="match status" value="4"/>
</dbReference>
<evidence type="ECO:0000256" key="4">
    <source>
        <dbReference type="ARBA" id="ARBA00023043"/>
    </source>
</evidence>
<dbReference type="PANTHER" id="PTHR24136">
    <property type="entry name" value="SOWAH (DROSOPHILA) HOMOLOG"/>
    <property type="match status" value="1"/>
</dbReference>
<feature type="repeat" description="ANK" evidence="5">
    <location>
        <begin position="18"/>
        <end position="50"/>
    </location>
</feature>
<dbReference type="AlphaFoldDB" id="A0A671RPE2"/>
<feature type="repeat" description="ANK" evidence="5">
    <location>
        <begin position="51"/>
        <end position="83"/>
    </location>
</feature>
<organism evidence="7 8">
    <name type="scientific">Sinocyclocheilus anshuiensis</name>
    <dbReference type="NCBI Taxonomy" id="1608454"/>
    <lineage>
        <taxon>Eukaryota</taxon>
        <taxon>Metazoa</taxon>
        <taxon>Chordata</taxon>
        <taxon>Craniata</taxon>
        <taxon>Vertebrata</taxon>
        <taxon>Euteleostomi</taxon>
        <taxon>Actinopterygii</taxon>
        <taxon>Neopterygii</taxon>
        <taxon>Teleostei</taxon>
        <taxon>Ostariophysi</taxon>
        <taxon>Cypriniformes</taxon>
        <taxon>Cyprinidae</taxon>
        <taxon>Cyprininae</taxon>
        <taxon>Sinocyclocheilus</taxon>
    </lineage>
</organism>
<dbReference type="InterPro" id="IPR051573">
    <property type="entry name" value="Ankyrin-SOCS_box_domain"/>
</dbReference>
<evidence type="ECO:0000259" key="6">
    <source>
        <dbReference type="PROSITE" id="PS50225"/>
    </source>
</evidence>
<feature type="domain" description="SOCS box" evidence="6">
    <location>
        <begin position="217"/>
        <end position="265"/>
    </location>
</feature>
<gene>
    <name evidence="7" type="primary">asb13a.1</name>
</gene>
<dbReference type="InterPro" id="IPR036770">
    <property type="entry name" value="Ankyrin_rpt-contain_sf"/>
</dbReference>
<dbReference type="Pfam" id="PF12796">
    <property type="entry name" value="Ank_2"/>
    <property type="match status" value="2"/>
</dbReference>
<dbReference type="UniPathway" id="UPA00143"/>
<dbReference type="PROSITE" id="PS50297">
    <property type="entry name" value="ANK_REP_REGION"/>
    <property type="match status" value="4"/>
</dbReference>
<dbReference type="SMART" id="SM00248">
    <property type="entry name" value="ANK"/>
    <property type="match status" value="4"/>
</dbReference>
<feature type="repeat" description="ANK" evidence="5">
    <location>
        <begin position="84"/>
        <end position="112"/>
    </location>
</feature>
<dbReference type="Proteomes" id="UP000472260">
    <property type="component" value="Unassembled WGS sequence"/>
</dbReference>
<dbReference type="InterPro" id="IPR002110">
    <property type="entry name" value="Ankyrin_rpt"/>
</dbReference>
<accession>A0A671RPE2</accession>
<dbReference type="Pfam" id="PF00023">
    <property type="entry name" value="Ank"/>
    <property type="match status" value="1"/>
</dbReference>
<evidence type="ECO:0000313" key="8">
    <source>
        <dbReference type="Proteomes" id="UP000472260"/>
    </source>
</evidence>
<protein>
    <submittedName>
        <fullName evidence="7">Ankyrin repeat and SOCS box protein 13-like</fullName>
    </submittedName>
</protein>
<dbReference type="Ensembl" id="ENSSANT00000090952.1">
    <property type="protein sequence ID" value="ENSSANP00000085581.1"/>
    <property type="gene ID" value="ENSSANG00000042454.1"/>
</dbReference>
<evidence type="ECO:0000256" key="3">
    <source>
        <dbReference type="ARBA" id="ARBA00022737"/>
    </source>
</evidence>
<dbReference type="GO" id="GO:0035556">
    <property type="term" value="P:intracellular signal transduction"/>
    <property type="evidence" value="ECO:0007669"/>
    <property type="project" value="InterPro"/>
</dbReference>
<dbReference type="GO" id="GO:0016567">
    <property type="term" value="P:protein ubiquitination"/>
    <property type="evidence" value="ECO:0007669"/>
    <property type="project" value="UniProtKB-UniPathway"/>
</dbReference>
<dbReference type="SUPFAM" id="SSF48403">
    <property type="entry name" value="Ankyrin repeat"/>
    <property type="match status" value="1"/>
</dbReference>
<reference evidence="7" key="2">
    <citation type="submission" date="2025-09" db="UniProtKB">
        <authorList>
            <consortium name="Ensembl"/>
        </authorList>
    </citation>
    <scope>IDENTIFICATION</scope>
</reference>
<dbReference type="InterPro" id="IPR036036">
    <property type="entry name" value="SOCS_box-like_dom_sf"/>
</dbReference>
<sequence length="267" mass="29459">MELTAARSTFYGDIGHWADRTPVHEAASLGRALPLKQLIEAGASVNIVSVDNFTPLHDACIQAHPKCVQILLEAGAQVDVRTIHGSTPLCHACAAGSIESVKLLVDHGASVNPSLTALTASPLHEACIRGEIRCWRPLTFTSGRHYMLLVLKHFFIGAKVNATKFHETALHHAARAERVDLVELLVEFGGNGNISDNLGHKPRDYTKPESSTNLCLLHYESNPLSLQQLCRIVLRTVLGTRALELIPKLDISQRIIDYLIYKLYMYK</sequence>
<keyword evidence="3" id="KW-0677">Repeat</keyword>
<dbReference type="Pfam" id="PF07525">
    <property type="entry name" value="SOCS_box"/>
    <property type="match status" value="1"/>
</dbReference>